<evidence type="ECO:0000313" key="3">
    <source>
        <dbReference type="Proteomes" id="UP000233387"/>
    </source>
</evidence>
<dbReference type="OrthoDB" id="1098046at2"/>
<protein>
    <submittedName>
        <fullName evidence="2">Putative AAA-ATPase</fullName>
    </submittedName>
</protein>
<evidence type="ECO:0000259" key="1">
    <source>
        <dbReference type="Pfam" id="PF09820"/>
    </source>
</evidence>
<evidence type="ECO:0000313" key="2">
    <source>
        <dbReference type="EMBL" id="PKQ66572.1"/>
    </source>
</evidence>
<name>A0A2N3I8A9_9BACT</name>
<dbReference type="PANTHER" id="PTHR34825">
    <property type="entry name" value="CONSERVED PROTEIN, WITH A WEAK D-GALACTARATE DEHYDRATASE/ALTRONATE HYDROLASE DOMAIN"/>
    <property type="match status" value="1"/>
</dbReference>
<reference evidence="2 3" key="1">
    <citation type="submission" date="2017-06" db="EMBL/GenBank/DDBJ databases">
        <title>Raineya orbicola gen. nov., sp. nov. a slightly thermophilic bacterium of the phylum Bacteroidetes and the description of Raineyaceae fam. nov.</title>
        <authorList>
            <person name="Albuquerque L."/>
            <person name="Polonia A.R.M."/>
            <person name="Barroso C."/>
            <person name="Froufe H.J.C."/>
            <person name="Lage O."/>
            <person name="Lobo-Da-Cunha A."/>
            <person name="Egas C."/>
            <person name="Da Costa M.S."/>
        </authorList>
    </citation>
    <scope>NUCLEOTIDE SEQUENCE [LARGE SCALE GENOMIC DNA]</scope>
    <source>
        <strain evidence="2 3">SPSPC-11</strain>
    </source>
</reference>
<feature type="domain" description="AAA-ATPase-like" evidence="1">
    <location>
        <begin position="6"/>
        <end position="226"/>
    </location>
</feature>
<dbReference type="PANTHER" id="PTHR34825:SF2">
    <property type="entry name" value="AAA-ATPASE-LIKE DOMAIN-CONTAINING PROTEIN"/>
    <property type="match status" value="1"/>
</dbReference>
<dbReference type="Proteomes" id="UP000233387">
    <property type="component" value="Unassembled WGS sequence"/>
</dbReference>
<sequence>MAVFFPYGLSNFPQVVREYVYVDKTSYIELLETMRERFLVYLRPRRFGKSLFISLLEHYYDIKRKNDFQELFGRYYIGKNPTPLAGSYRILLFNFSAIDTRTAESSYSDFLNSIRVAIRDFLIEYDLLTINEAKEILDEQTPEMVLRSFFGFYRKYSEHKIYLLIDEYDHFTNEILARSIQEFKETVSLNGYVRKFYEAIKNATQQGIVDRFFITGVSPVTMDSLTSGFNIVKHLTHHKNFEAMMGFSETEVRELLNLVLTDKSREEQIMQDLRDYYNGYRFYPLSEQNIYNSDMVLYFLDHFKHEQTYPRQMLDPNIAPDYGKLKQMFRVANLQANLQVLEEVLEKGSVESELIYQFHFEKDFGKKEFVNFLFYLGNLTIKESDLTGAVIFKIPNKVMEVLYWQYYAEVLQNWANLPREEDLVFPAVREMALTGSYDKFFALIEKLLQNLSNRDYIRFDEKHVKMAMIAYFSQSNIFWVQSEREVAGGGYVDIELFIRPNNPNTHHQFAIELKYLKKEQETLLAETMQEAKEQILSYYRNDTLLQSKKMLNLLAVVVVKDRVFVERQPLPITNH</sequence>
<dbReference type="RefSeq" id="WP_101359594.1">
    <property type="nucleotide sequence ID" value="NZ_NKXO01000045.1"/>
</dbReference>
<dbReference type="Gene3D" id="3.40.50.300">
    <property type="entry name" value="P-loop containing nucleotide triphosphate hydrolases"/>
    <property type="match status" value="1"/>
</dbReference>
<accession>A0A2N3I8A9</accession>
<keyword evidence="3" id="KW-1185">Reference proteome</keyword>
<dbReference type="InterPro" id="IPR012547">
    <property type="entry name" value="PDDEXK_9"/>
</dbReference>
<organism evidence="2 3">
    <name type="scientific">Raineya orbicola</name>
    <dbReference type="NCBI Taxonomy" id="2016530"/>
    <lineage>
        <taxon>Bacteria</taxon>
        <taxon>Pseudomonadati</taxon>
        <taxon>Bacteroidota</taxon>
        <taxon>Cytophagia</taxon>
        <taxon>Cytophagales</taxon>
        <taxon>Raineyaceae</taxon>
        <taxon>Raineya</taxon>
    </lineage>
</organism>
<proteinExistence type="predicted"/>
<dbReference type="InterPro" id="IPR027417">
    <property type="entry name" value="P-loop_NTPase"/>
</dbReference>
<gene>
    <name evidence="2" type="ORF">Rain11_2330</name>
</gene>
<comment type="caution">
    <text evidence="2">The sequence shown here is derived from an EMBL/GenBank/DDBJ whole genome shotgun (WGS) entry which is preliminary data.</text>
</comment>
<dbReference type="AlphaFoldDB" id="A0A2N3I8A9"/>
<dbReference type="Pfam" id="PF09820">
    <property type="entry name" value="AAA-ATPase_like"/>
    <property type="match status" value="1"/>
</dbReference>
<dbReference type="EMBL" id="NKXO01000045">
    <property type="protein sequence ID" value="PKQ66572.1"/>
    <property type="molecule type" value="Genomic_DNA"/>
</dbReference>
<dbReference type="Pfam" id="PF08011">
    <property type="entry name" value="PDDEXK_9"/>
    <property type="match status" value="1"/>
</dbReference>
<dbReference type="InterPro" id="IPR018631">
    <property type="entry name" value="AAA-ATPase-like_dom"/>
</dbReference>